<dbReference type="InterPro" id="IPR048279">
    <property type="entry name" value="MdtK-like"/>
</dbReference>
<evidence type="ECO:0000256" key="6">
    <source>
        <dbReference type="ARBA" id="ARBA00022449"/>
    </source>
</evidence>
<evidence type="ECO:0000313" key="14">
    <source>
        <dbReference type="EMBL" id="MCQ4839957.1"/>
    </source>
</evidence>
<comment type="subcellular location">
    <subcellularLocation>
        <location evidence="2">Cell membrane</location>
        <topology evidence="2">Multi-pass membrane protein</topology>
    </subcellularLocation>
</comment>
<dbReference type="CDD" id="cd13138">
    <property type="entry name" value="MATE_yoeA_like"/>
    <property type="match status" value="1"/>
</dbReference>
<feature type="transmembrane region" description="Helical" evidence="13">
    <location>
        <begin position="187"/>
        <end position="209"/>
    </location>
</feature>
<feature type="transmembrane region" description="Helical" evidence="13">
    <location>
        <begin position="53"/>
        <end position="76"/>
    </location>
</feature>
<dbReference type="PANTHER" id="PTHR43298">
    <property type="entry name" value="MULTIDRUG RESISTANCE PROTEIN NORM-RELATED"/>
    <property type="match status" value="1"/>
</dbReference>
<feature type="transmembrane region" description="Helical" evidence="13">
    <location>
        <begin position="407"/>
        <end position="432"/>
    </location>
</feature>
<keyword evidence="6" id="KW-0050">Antiport</keyword>
<feature type="transmembrane region" description="Helical" evidence="13">
    <location>
        <begin position="308"/>
        <end position="331"/>
    </location>
</feature>
<reference evidence="14 15" key="1">
    <citation type="submission" date="2022-06" db="EMBL/GenBank/DDBJ databases">
        <title>Isolation of gut microbiota from human fecal samples.</title>
        <authorList>
            <person name="Pamer E.G."/>
            <person name="Barat B."/>
            <person name="Waligurski E."/>
            <person name="Medina S."/>
            <person name="Paddock L."/>
            <person name="Mostad J."/>
        </authorList>
    </citation>
    <scope>NUCLEOTIDE SEQUENCE [LARGE SCALE GENOMIC DNA]</scope>
    <source>
        <strain evidence="14 15">DFI.9.73</strain>
    </source>
</reference>
<evidence type="ECO:0000256" key="3">
    <source>
        <dbReference type="ARBA" id="ARBA00010199"/>
    </source>
</evidence>
<evidence type="ECO:0000256" key="4">
    <source>
        <dbReference type="ARBA" id="ARBA00020268"/>
    </source>
</evidence>
<accession>A0ABT1RZ35</accession>
<keyword evidence="10" id="KW-0406">Ion transport</keyword>
<evidence type="ECO:0000256" key="8">
    <source>
        <dbReference type="ARBA" id="ARBA00022692"/>
    </source>
</evidence>
<keyword evidence="11 13" id="KW-0472">Membrane</keyword>
<dbReference type="RefSeq" id="WP_066861484.1">
    <property type="nucleotide sequence ID" value="NZ_CABKVV010000011.1"/>
</dbReference>
<feature type="transmembrane region" description="Helical" evidence="13">
    <location>
        <begin position="88"/>
        <end position="109"/>
    </location>
</feature>
<proteinExistence type="inferred from homology"/>
<dbReference type="Pfam" id="PF01554">
    <property type="entry name" value="MatE"/>
    <property type="match status" value="2"/>
</dbReference>
<evidence type="ECO:0000256" key="13">
    <source>
        <dbReference type="SAM" id="Phobius"/>
    </source>
</evidence>
<evidence type="ECO:0000256" key="9">
    <source>
        <dbReference type="ARBA" id="ARBA00022989"/>
    </source>
</evidence>
<organism evidence="14 15">
    <name type="scientific">Neglectibacter timonensis</name>
    <dbReference type="NCBI Taxonomy" id="1776382"/>
    <lineage>
        <taxon>Bacteria</taxon>
        <taxon>Bacillati</taxon>
        <taxon>Bacillota</taxon>
        <taxon>Clostridia</taxon>
        <taxon>Eubacteriales</taxon>
        <taxon>Oscillospiraceae</taxon>
        <taxon>Neglectibacter</taxon>
    </lineage>
</organism>
<dbReference type="InterPro" id="IPR002528">
    <property type="entry name" value="MATE_fam"/>
</dbReference>
<protein>
    <recommendedName>
        <fullName evidence="4">Probable multidrug resistance protein NorM</fullName>
    </recommendedName>
    <alternativeName>
        <fullName evidence="12">Multidrug-efflux transporter</fullName>
    </alternativeName>
</protein>
<evidence type="ECO:0000256" key="2">
    <source>
        <dbReference type="ARBA" id="ARBA00004651"/>
    </source>
</evidence>
<dbReference type="PANTHER" id="PTHR43298:SF2">
    <property type="entry name" value="FMN_FAD EXPORTER YEEO-RELATED"/>
    <property type="match status" value="1"/>
</dbReference>
<comment type="caution">
    <text evidence="14">The sequence shown here is derived from an EMBL/GenBank/DDBJ whole genome shotgun (WGS) entry which is preliminary data.</text>
</comment>
<comment type="similarity">
    <text evidence="3">Belongs to the multi antimicrobial extrusion (MATE) (TC 2.A.66.1) family.</text>
</comment>
<keyword evidence="9 13" id="KW-1133">Transmembrane helix</keyword>
<keyword evidence="5" id="KW-0813">Transport</keyword>
<keyword evidence="8 13" id="KW-0812">Transmembrane</keyword>
<dbReference type="Proteomes" id="UP001524473">
    <property type="component" value="Unassembled WGS sequence"/>
</dbReference>
<dbReference type="GeneID" id="90531547"/>
<feature type="transmembrane region" description="Helical" evidence="13">
    <location>
        <begin position="129"/>
        <end position="154"/>
    </location>
</feature>
<dbReference type="EMBL" id="JANFZH010000017">
    <property type="protein sequence ID" value="MCQ4839957.1"/>
    <property type="molecule type" value="Genomic_DNA"/>
</dbReference>
<evidence type="ECO:0000256" key="7">
    <source>
        <dbReference type="ARBA" id="ARBA00022475"/>
    </source>
</evidence>
<keyword evidence="7" id="KW-1003">Cell membrane</keyword>
<evidence type="ECO:0000256" key="5">
    <source>
        <dbReference type="ARBA" id="ARBA00022448"/>
    </source>
</evidence>
<feature type="transmembrane region" description="Helical" evidence="13">
    <location>
        <begin position="351"/>
        <end position="372"/>
    </location>
</feature>
<evidence type="ECO:0000313" key="15">
    <source>
        <dbReference type="Proteomes" id="UP001524473"/>
    </source>
</evidence>
<evidence type="ECO:0000256" key="1">
    <source>
        <dbReference type="ARBA" id="ARBA00003408"/>
    </source>
</evidence>
<dbReference type="InterPro" id="IPR050222">
    <property type="entry name" value="MATE_MdtK"/>
</dbReference>
<gene>
    <name evidence="14" type="ORF">NE695_08510</name>
</gene>
<dbReference type="NCBIfam" id="TIGR00797">
    <property type="entry name" value="matE"/>
    <property type="match status" value="1"/>
</dbReference>
<sequence>MVNGPLLGKICMFALPLALSGILQLLFNAADIVVVGNFAGSTALAAVGSTGALINLIVNVFIGLSVGTNVLVARYYGAGQQKDLEETVHTSIATSLVSGVILIVLGILLAKPLLSLMGTPDDVIDQAALYMRIFFIGMPVNMLYNFGAAVLRAVGDTKRPLYFLFIAGVVNVLLNLFFVIVCGLGVAGVAIATVISQAISAVLVTLCLIKSDGPYALDLKKLRIKKDKLIGMARIGLPAGLQGAIFSISNVLIQSSINSFGSTAMAGSTAASNIEGFVYTGMNAFHQAALSFTGQNAGAGKYHRIGKILGQCVLLVTGVGLVLGLGAYLLGGPLLHIYSSDPQVVAYGLERMLVICTVYFICGIMDVLVGSLRGLGYSIVPMIVSVVGVCGLRVLWIYTVFAAERSLFVLYLSYPVTWLITALIHFASYLVIYHKKVKPKIAGQQPAQEQ</sequence>
<evidence type="ECO:0000256" key="11">
    <source>
        <dbReference type="ARBA" id="ARBA00023136"/>
    </source>
</evidence>
<evidence type="ECO:0000256" key="12">
    <source>
        <dbReference type="ARBA" id="ARBA00031636"/>
    </source>
</evidence>
<feature type="transmembrane region" description="Helical" evidence="13">
    <location>
        <begin position="379"/>
        <end position="401"/>
    </location>
</feature>
<comment type="function">
    <text evidence="1">Multidrug efflux pump.</text>
</comment>
<feature type="transmembrane region" description="Helical" evidence="13">
    <location>
        <begin position="161"/>
        <end position="181"/>
    </location>
</feature>
<dbReference type="PIRSF" id="PIRSF006603">
    <property type="entry name" value="DinF"/>
    <property type="match status" value="1"/>
</dbReference>
<name>A0ABT1RZ35_9FIRM</name>
<evidence type="ECO:0000256" key="10">
    <source>
        <dbReference type="ARBA" id="ARBA00023065"/>
    </source>
</evidence>
<keyword evidence="15" id="KW-1185">Reference proteome</keyword>